<feature type="transmembrane region" description="Helical" evidence="7">
    <location>
        <begin position="6"/>
        <end position="27"/>
    </location>
</feature>
<keyword evidence="5 7" id="KW-0472">Membrane</keyword>
<dbReference type="RefSeq" id="WP_138659821.1">
    <property type="nucleotide sequence ID" value="NZ_VATY01000005.1"/>
</dbReference>
<dbReference type="OrthoDB" id="9814523at2"/>
<dbReference type="Proteomes" id="UP000310314">
    <property type="component" value="Unassembled WGS sequence"/>
</dbReference>
<evidence type="ECO:0000313" key="9">
    <source>
        <dbReference type="Proteomes" id="UP000310314"/>
    </source>
</evidence>
<dbReference type="EMBL" id="VATY01000005">
    <property type="protein sequence ID" value="TMM53362.1"/>
    <property type="molecule type" value="Genomic_DNA"/>
</dbReference>
<evidence type="ECO:0000256" key="2">
    <source>
        <dbReference type="ARBA" id="ARBA00006434"/>
    </source>
</evidence>
<feature type="transmembrane region" description="Helical" evidence="7">
    <location>
        <begin position="82"/>
        <end position="101"/>
    </location>
</feature>
<dbReference type="PANTHER" id="PTHR11819">
    <property type="entry name" value="SOLUTE CARRIER FAMILY 5"/>
    <property type="match status" value="1"/>
</dbReference>
<dbReference type="GO" id="GO:0005412">
    <property type="term" value="F:D-glucose:sodium symporter activity"/>
    <property type="evidence" value="ECO:0007669"/>
    <property type="project" value="TreeGrafter"/>
</dbReference>
<evidence type="ECO:0000256" key="1">
    <source>
        <dbReference type="ARBA" id="ARBA00004141"/>
    </source>
</evidence>
<evidence type="ECO:0000256" key="6">
    <source>
        <dbReference type="RuleBase" id="RU362091"/>
    </source>
</evidence>
<name>A0A5S3PGW2_9FLAO</name>
<protein>
    <submittedName>
        <fullName evidence="8">Sodium/solute symporter</fullName>
    </submittedName>
</protein>
<evidence type="ECO:0000256" key="7">
    <source>
        <dbReference type="SAM" id="Phobius"/>
    </source>
</evidence>
<dbReference type="Gene3D" id="1.20.1730.10">
    <property type="entry name" value="Sodium/glucose cotransporter"/>
    <property type="match status" value="1"/>
</dbReference>
<dbReference type="AlphaFoldDB" id="A0A5S3PGW2"/>
<evidence type="ECO:0000256" key="3">
    <source>
        <dbReference type="ARBA" id="ARBA00022692"/>
    </source>
</evidence>
<dbReference type="InterPro" id="IPR038377">
    <property type="entry name" value="Na/Glc_symporter_sf"/>
</dbReference>
<evidence type="ECO:0000313" key="8">
    <source>
        <dbReference type="EMBL" id="TMM53362.1"/>
    </source>
</evidence>
<feature type="transmembrane region" description="Helical" evidence="7">
    <location>
        <begin position="48"/>
        <end position="70"/>
    </location>
</feature>
<dbReference type="InterPro" id="IPR001734">
    <property type="entry name" value="Na/solute_symporter"/>
</dbReference>
<feature type="transmembrane region" description="Helical" evidence="7">
    <location>
        <begin position="453"/>
        <end position="472"/>
    </location>
</feature>
<dbReference type="NCBIfam" id="TIGR00813">
    <property type="entry name" value="sss"/>
    <property type="match status" value="1"/>
</dbReference>
<dbReference type="GO" id="GO:0005886">
    <property type="term" value="C:plasma membrane"/>
    <property type="evidence" value="ECO:0007669"/>
    <property type="project" value="TreeGrafter"/>
</dbReference>
<sequence length="523" mass="57885">MESTISNIDIGIVISYFLIVLFIGLWISRKTKTGEDLFLGGRTFGWGIIGLSLFASNISGSTIVGLAGAAYTTGIVNSVYEWMSGLPLIIAALIFIPLYLRSKITTIPEFLQLRFDRRSQKFFSIITIFSTIMIETAGALYAGSLVLQTFFPDLVMWQTSLVLAVIAGIYTAGGGLKAVVYTDAIQAVILIVGCSIITWILFGKLDYDWARVVAAAPEGHFSVVQPLDDEGLPWPGLLMGVPFLGFWYWSTNQYIFQRVLGAKDIQQARWGVIFAGFLKIIPLFIMVIPGAMAISLFPDIANGDQVFPTLVTKVLPVGLIGLVLAGVISAIMSSVDSALNSSSTLLVIDFIKPVKKDVTEKDIVKYGRISTLVFMVIAALWAPQIQNFTGLWDYLQQMFSIIVPPVAVIFLVGVFFKRGNGDGAFWTLVLGTLAGIGLFVLEQFDMWHLHYTINVGLMILLSTVIFVVVSLMTPAPDAEKMKLLTYRKELLMDGFENVPWYKNYIYHIVVLVVVITYILIWLW</sequence>
<feature type="transmembrane region" description="Helical" evidence="7">
    <location>
        <begin position="394"/>
        <end position="416"/>
    </location>
</feature>
<dbReference type="Pfam" id="PF00474">
    <property type="entry name" value="SSF"/>
    <property type="match status" value="1"/>
</dbReference>
<feature type="transmembrane region" description="Helical" evidence="7">
    <location>
        <begin position="122"/>
        <end position="142"/>
    </location>
</feature>
<gene>
    <name evidence="8" type="ORF">FEE95_20070</name>
</gene>
<feature type="transmembrane region" description="Helical" evidence="7">
    <location>
        <begin position="423"/>
        <end position="441"/>
    </location>
</feature>
<feature type="transmembrane region" description="Helical" evidence="7">
    <location>
        <begin position="314"/>
        <end position="335"/>
    </location>
</feature>
<accession>A0A5S3PGW2</accession>
<feature type="transmembrane region" description="Helical" evidence="7">
    <location>
        <begin position="363"/>
        <end position="382"/>
    </location>
</feature>
<feature type="transmembrane region" description="Helical" evidence="7">
    <location>
        <begin position="270"/>
        <end position="294"/>
    </location>
</feature>
<evidence type="ECO:0000256" key="5">
    <source>
        <dbReference type="ARBA" id="ARBA00023136"/>
    </source>
</evidence>
<keyword evidence="4 7" id="KW-1133">Transmembrane helix</keyword>
<feature type="transmembrane region" description="Helical" evidence="7">
    <location>
        <begin position="154"/>
        <end position="172"/>
    </location>
</feature>
<comment type="caution">
    <text evidence="8">The sequence shown here is derived from an EMBL/GenBank/DDBJ whole genome shotgun (WGS) entry which is preliminary data.</text>
</comment>
<feature type="transmembrane region" description="Helical" evidence="7">
    <location>
        <begin position="504"/>
        <end position="522"/>
    </location>
</feature>
<keyword evidence="3 7" id="KW-0812">Transmembrane</keyword>
<dbReference type="PROSITE" id="PS50283">
    <property type="entry name" value="NA_SOLUT_SYMP_3"/>
    <property type="match status" value="1"/>
</dbReference>
<feature type="transmembrane region" description="Helical" evidence="7">
    <location>
        <begin position="232"/>
        <end position="249"/>
    </location>
</feature>
<reference evidence="8 9" key="1">
    <citation type="submission" date="2019-05" db="EMBL/GenBank/DDBJ databases">
        <authorList>
            <person name="Zhang J.-Y."/>
            <person name="Feg X."/>
            <person name="Du Z.-J."/>
        </authorList>
    </citation>
    <scope>NUCLEOTIDE SEQUENCE [LARGE SCALE GENOMIC DNA]</scope>
    <source>
        <strain evidence="8 9">RZ26</strain>
    </source>
</reference>
<proteinExistence type="inferred from homology"/>
<dbReference type="PANTHER" id="PTHR11819:SF195">
    <property type="entry name" value="SODIUM_GLUCOSE COTRANSPORTER 4"/>
    <property type="match status" value="1"/>
</dbReference>
<keyword evidence="9" id="KW-1185">Reference proteome</keyword>
<comment type="similarity">
    <text evidence="2 6">Belongs to the sodium:solute symporter (SSF) (TC 2.A.21) family.</text>
</comment>
<evidence type="ECO:0000256" key="4">
    <source>
        <dbReference type="ARBA" id="ARBA00022989"/>
    </source>
</evidence>
<organism evidence="8 9">
    <name type="scientific">Maribacter algarum</name>
    <name type="common">ex Zhang et al. 2020</name>
    <dbReference type="NCBI Taxonomy" id="2578118"/>
    <lineage>
        <taxon>Bacteria</taxon>
        <taxon>Pseudomonadati</taxon>
        <taxon>Bacteroidota</taxon>
        <taxon>Flavobacteriia</taxon>
        <taxon>Flavobacteriales</taxon>
        <taxon>Flavobacteriaceae</taxon>
        <taxon>Maribacter</taxon>
    </lineage>
</organism>
<dbReference type="CDD" id="cd10329">
    <property type="entry name" value="SLC5sbd_SGLT1-like"/>
    <property type="match status" value="1"/>
</dbReference>
<comment type="subcellular location">
    <subcellularLocation>
        <location evidence="1">Membrane</location>
        <topology evidence="1">Multi-pass membrane protein</topology>
    </subcellularLocation>
</comment>
<feature type="transmembrane region" description="Helical" evidence="7">
    <location>
        <begin position="184"/>
        <end position="202"/>
    </location>
</feature>